<evidence type="ECO:0000256" key="8">
    <source>
        <dbReference type="ARBA" id="ARBA00022884"/>
    </source>
</evidence>
<keyword evidence="7" id="KW-0067">ATP-binding</keyword>
<evidence type="ECO:0000256" key="6">
    <source>
        <dbReference type="ARBA" id="ARBA00022741"/>
    </source>
</evidence>
<organism evidence="14 15">
    <name type="scientific">Desulfitobacterium dehalogenans</name>
    <dbReference type="NCBI Taxonomy" id="36854"/>
    <lineage>
        <taxon>Bacteria</taxon>
        <taxon>Bacillati</taxon>
        <taxon>Bacillota</taxon>
        <taxon>Clostridia</taxon>
        <taxon>Eubacteriales</taxon>
        <taxon>Desulfitobacteriaceae</taxon>
        <taxon>Desulfitobacterium</taxon>
    </lineage>
</organism>
<accession>A0A7C6Z763</accession>
<evidence type="ECO:0000313" key="14">
    <source>
        <dbReference type="EMBL" id="HHY28909.1"/>
    </source>
</evidence>
<dbReference type="GO" id="GO:0005829">
    <property type="term" value="C:cytosol"/>
    <property type="evidence" value="ECO:0007669"/>
    <property type="project" value="TreeGrafter"/>
</dbReference>
<name>A0A7C6Z763_9FIRM</name>
<keyword evidence="12" id="KW-0175">Coiled coil</keyword>
<dbReference type="EC" id="6.1.1.7" evidence="2"/>
<comment type="similarity">
    <text evidence="1">Belongs to the class-II aminoacyl-tRNA synthetase family.</text>
</comment>
<evidence type="ECO:0000256" key="12">
    <source>
        <dbReference type="SAM" id="Coils"/>
    </source>
</evidence>
<evidence type="ECO:0000256" key="7">
    <source>
        <dbReference type="ARBA" id="ARBA00022840"/>
    </source>
</evidence>
<feature type="coiled-coil region" evidence="12">
    <location>
        <begin position="26"/>
        <end position="53"/>
    </location>
</feature>
<dbReference type="GO" id="GO:0004813">
    <property type="term" value="F:alanine-tRNA ligase activity"/>
    <property type="evidence" value="ECO:0007669"/>
    <property type="project" value="UniProtKB-EC"/>
</dbReference>
<dbReference type="Proteomes" id="UP000553059">
    <property type="component" value="Unassembled WGS sequence"/>
</dbReference>
<keyword evidence="9" id="KW-0648">Protein biosynthesis</keyword>
<evidence type="ECO:0000313" key="15">
    <source>
        <dbReference type="Proteomes" id="UP000553059"/>
    </source>
</evidence>
<keyword evidence="10" id="KW-0030">Aminoacyl-tRNA synthetase</keyword>
<evidence type="ECO:0000256" key="11">
    <source>
        <dbReference type="ARBA" id="ARBA00032577"/>
    </source>
</evidence>
<keyword evidence="6" id="KW-0547">Nucleotide-binding</keyword>
<sequence length="170" mass="17919">MRSLNDQILDASQLLKAQPSDLTKRIQGLLVQVKDLEKEVQQLHAKVAKSEVESLLEQVKDIHGVPVLAAKVSAQDMDALRNTADLLKDKMKTGVLVLGAAVEGKVNWVTVVTPTGLSGLHAGQIIKEVAKITGGGGGGRPDMAQAGGKDAAKLGEALDQVPAIIKSYLK</sequence>
<keyword evidence="5 14" id="KW-0436">Ligase</keyword>
<dbReference type="InterPro" id="IPR050058">
    <property type="entry name" value="Ala-tRNA_ligase"/>
</dbReference>
<proteinExistence type="inferred from homology"/>
<dbReference type="EMBL" id="DUTF01000412">
    <property type="protein sequence ID" value="HHY28909.1"/>
    <property type="molecule type" value="Genomic_DNA"/>
</dbReference>
<evidence type="ECO:0000256" key="5">
    <source>
        <dbReference type="ARBA" id="ARBA00022598"/>
    </source>
</evidence>
<gene>
    <name evidence="14" type="ORF">GX523_19595</name>
</gene>
<feature type="non-terminal residue" evidence="14">
    <location>
        <position position="1"/>
    </location>
</feature>
<evidence type="ECO:0000256" key="2">
    <source>
        <dbReference type="ARBA" id="ARBA00013168"/>
    </source>
</evidence>
<dbReference type="InterPro" id="IPR003156">
    <property type="entry name" value="DHHA1_dom"/>
</dbReference>
<dbReference type="GO" id="GO:0005524">
    <property type="term" value="F:ATP binding"/>
    <property type="evidence" value="ECO:0007669"/>
    <property type="project" value="UniProtKB-KW"/>
</dbReference>
<dbReference type="Gene3D" id="6.10.250.550">
    <property type="match status" value="1"/>
</dbReference>
<keyword evidence="8" id="KW-0694">RNA-binding</keyword>
<evidence type="ECO:0000256" key="4">
    <source>
        <dbReference type="ARBA" id="ARBA00022555"/>
    </source>
</evidence>
<evidence type="ECO:0000256" key="3">
    <source>
        <dbReference type="ARBA" id="ARBA00017959"/>
    </source>
</evidence>
<protein>
    <recommendedName>
        <fullName evidence="3">Alanine--tRNA ligase</fullName>
        <ecNumber evidence="2">6.1.1.7</ecNumber>
    </recommendedName>
    <alternativeName>
        <fullName evidence="11">Alanyl-tRNA synthetase</fullName>
    </alternativeName>
</protein>
<dbReference type="AlphaFoldDB" id="A0A7C6Z763"/>
<dbReference type="Gene3D" id="3.10.310.40">
    <property type="match status" value="1"/>
</dbReference>
<evidence type="ECO:0000256" key="9">
    <source>
        <dbReference type="ARBA" id="ARBA00022917"/>
    </source>
</evidence>
<dbReference type="GO" id="GO:0000049">
    <property type="term" value="F:tRNA binding"/>
    <property type="evidence" value="ECO:0007669"/>
    <property type="project" value="UniProtKB-KW"/>
</dbReference>
<dbReference type="GO" id="GO:0006419">
    <property type="term" value="P:alanyl-tRNA aminoacylation"/>
    <property type="evidence" value="ECO:0007669"/>
    <property type="project" value="TreeGrafter"/>
</dbReference>
<evidence type="ECO:0000256" key="1">
    <source>
        <dbReference type="ARBA" id="ARBA00008226"/>
    </source>
</evidence>
<comment type="caution">
    <text evidence="14">The sequence shown here is derived from an EMBL/GenBank/DDBJ whole genome shotgun (WGS) entry which is preliminary data.</text>
</comment>
<evidence type="ECO:0000256" key="10">
    <source>
        <dbReference type="ARBA" id="ARBA00023146"/>
    </source>
</evidence>
<keyword evidence="4" id="KW-0820">tRNA-binding</keyword>
<dbReference type="FunFam" id="3.10.310.40:FF:000001">
    <property type="entry name" value="Alanine--tRNA ligase"/>
    <property type="match status" value="1"/>
</dbReference>
<reference evidence="14 15" key="1">
    <citation type="journal article" date="2020" name="Biotechnol. Biofuels">
        <title>New insights from the biogas microbiome by comprehensive genome-resolved metagenomics of nearly 1600 species originating from multiple anaerobic digesters.</title>
        <authorList>
            <person name="Campanaro S."/>
            <person name="Treu L."/>
            <person name="Rodriguez-R L.M."/>
            <person name="Kovalovszki A."/>
            <person name="Ziels R.M."/>
            <person name="Maus I."/>
            <person name="Zhu X."/>
            <person name="Kougias P.G."/>
            <person name="Basile A."/>
            <person name="Luo G."/>
            <person name="Schluter A."/>
            <person name="Konstantinidis K.T."/>
            <person name="Angelidaki I."/>
        </authorList>
    </citation>
    <scope>NUCLEOTIDE SEQUENCE [LARGE SCALE GENOMIC DNA]</scope>
    <source>
        <strain evidence="14">AS05jafATM_4</strain>
    </source>
</reference>
<feature type="domain" description="DHHA1" evidence="13">
    <location>
        <begin position="65"/>
        <end position="166"/>
    </location>
</feature>
<dbReference type="Pfam" id="PF02272">
    <property type="entry name" value="DHHA1"/>
    <property type="match status" value="1"/>
</dbReference>
<evidence type="ECO:0000259" key="13">
    <source>
        <dbReference type="Pfam" id="PF02272"/>
    </source>
</evidence>
<dbReference type="PANTHER" id="PTHR11777:SF9">
    <property type="entry name" value="ALANINE--TRNA LIGASE, CYTOPLASMIC"/>
    <property type="match status" value="1"/>
</dbReference>
<dbReference type="PANTHER" id="PTHR11777">
    <property type="entry name" value="ALANYL-TRNA SYNTHETASE"/>
    <property type="match status" value="1"/>
</dbReference>
<dbReference type="GO" id="GO:0002161">
    <property type="term" value="F:aminoacyl-tRNA deacylase activity"/>
    <property type="evidence" value="ECO:0007669"/>
    <property type="project" value="TreeGrafter"/>
</dbReference>